<evidence type="ECO:0000256" key="7">
    <source>
        <dbReference type="SAM" id="MobiDB-lite"/>
    </source>
</evidence>
<reference evidence="10" key="1">
    <citation type="submission" date="2016-05" db="EMBL/GenBank/DDBJ databases">
        <title>Paenibacillus oryzae. sp. nov., isolated from the rice root.</title>
        <authorList>
            <person name="Zhang J."/>
            <person name="Zhang X."/>
        </authorList>
    </citation>
    <scope>NUCLEOTIDE SEQUENCE [LARGE SCALE GENOMIC DNA]</scope>
    <source>
        <strain evidence="10">KCTC13222</strain>
    </source>
</reference>
<dbReference type="GO" id="GO:0003755">
    <property type="term" value="F:peptidyl-prolyl cis-trans isomerase activity"/>
    <property type="evidence" value="ECO:0007669"/>
    <property type="project" value="UniProtKB-KW"/>
</dbReference>
<dbReference type="EMBL" id="LYPC01000012">
    <property type="protein sequence ID" value="OCT15848.1"/>
    <property type="molecule type" value="Genomic_DNA"/>
</dbReference>
<keyword evidence="10" id="KW-1185">Reference proteome</keyword>
<evidence type="ECO:0000313" key="10">
    <source>
        <dbReference type="Proteomes" id="UP000093309"/>
    </source>
</evidence>
<dbReference type="SUPFAM" id="SSF54534">
    <property type="entry name" value="FKBP-like"/>
    <property type="match status" value="1"/>
</dbReference>
<gene>
    <name evidence="9" type="ORF">A8709_09485</name>
</gene>
<evidence type="ECO:0000256" key="1">
    <source>
        <dbReference type="ARBA" id="ARBA00000971"/>
    </source>
</evidence>
<name>A0A1C1A5L9_9BACL</name>
<dbReference type="Pfam" id="PF13624">
    <property type="entry name" value="SurA_N_3"/>
    <property type="match status" value="1"/>
</dbReference>
<accession>A0A1C1A5L9</accession>
<feature type="compositionally biased region" description="Low complexity" evidence="7">
    <location>
        <begin position="297"/>
        <end position="328"/>
    </location>
</feature>
<feature type="region of interest" description="Disordered" evidence="7">
    <location>
        <begin position="294"/>
        <end position="328"/>
    </location>
</feature>
<evidence type="ECO:0000256" key="5">
    <source>
        <dbReference type="ARBA" id="ARBA00023235"/>
    </source>
</evidence>
<dbReference type="RefSeq" id="WP_065851353.1">
    <property type="nucleotide sequence ID" value="NZ_LYPC01000012.1"/>
</dbReference>
<dbReference type="Proteomes" id="UP000093309">
    <property type="component" value="Unassembled WGS sequence"/>
</dbReference>
<dbReference type="Pfam" id="PF13145">
    <property type="entry name" value="Rotamase_2"/>
    <property type="match status" value="1"/>
</dbReference>
<dbReference type="Gene3D" id="3.10.50.40">
    <property type="match status" value="1"/>
</dbReference>
<dbReference type="PANTHER" id="PTHR47245:SF1">
    <property type="entry name" value="FOLDASE PROTEIN PRSA"/>
    <property type="match status" value="1"/>
</dbReference>
<proteinExistence type="predicted"/>
<dbReference type="PROSITE" id="PS50198">
    <property type="entry name" value="PPIC_PPIASE_2"/>
    <property type="match status" value="1"/>
</dbReference>
<evidence type="ECO:0000313" key="9">
    <source>
        <dbReference type="EMBL" id="OCT15848.1"/>
    </source>
</evidence>
<dbReference type="Gene3D" id="1.10.4030.10">
    <property type="entry name" value="Porin chaperone SurA, peptide-binding domain"/>
    <property type="match status" value="1"/>
</dbReference>
<feature type="domain" description="PpiC" evidence="8">
    <location>
        <begin position="160"/>
        <end position="250"/>
    </location>
</feature>
<keyword evidence="3" id="KW-0732">Signal</keyword>
<keyword evidence="5 6" id="KW-0413">Isomerase</keyword>
<dbReference type="AlphaFoldDB" id="A0A1C1A5L9"/>
<comment type="caution">
    <text evidence="9">The sequence shown here is derived from an EMBL/GenBank/DDBJ whole genome shotgun (WGS) entry which is preliminary data.</text>
</comment>
<evidence type="ECO:0000256" key="3">
    <source>
        <dbReference type="ARBA" id="ARBA00022729"/>
    </source>
</evidence>
<dbReference type="SUPFAM" id="SSF109998">
    <property type="entry name" value="Triger factor/SurA peptide-binding domain-like"/>
    <property type="match status" value="1"/>
</dbReference>
<dbReference type="InterPro" id="IPR027304">
    <property type="entry name" value="Trigger_fact/SurA_dom_sf"/>
</dbReference>
<comment type="catalytic activity">
    <reaction evidence="1">
        <text>[protein]-peptidylproline (omega=180) = [protein]-peptidylproline (omega=0)</text>
        <dbReference type="Rhea" id="RHEA:16237"/>
        <dbReference type="Rhea" id="RHEA-COMP:10747"/>
        <dbReference type="Rhea" id="RHEA-COMP:10748"/>
        <dbReference type="ChEBI" id="CHEBI:83833"/>
        <dbReference type="ChEBI" id="CHEBI:83834"/>
        <dbReference type="EC" id="5.2.1.8"/>
    </reaction>
</comment>
<dbReference type="EC" id="5.2.1.8" evidence="2"/>
<dbReference type="InterPro" id="IPR000297">
    <property type="entry name" value="PPIase_PpiC"/>
</dbReference>
<evidence type="ECO:0000256" key="2">
    <source>
        <dbReference type="ARBA" id="ARBA00013194"/>
    </source>
</evidence>
<dbReference type="InterPro" id="IPR046357">
    <property type="entry name" value="PPIase_dom_sf"/>
</dbReference>
<keyword evidence="4 6" id="KW-0697">Rotamase</keyword>
<organism evidence="9 10">
    <name type="scientific">Paenibacillus pectinilyticus</name>
    <dbReference type="NCBI Taxonomy" id="512399"/>
    <lineage>
        <taxon>Bacteria</taxon>
        <taxon>Bacillati</taxon>
        <taxon>Bacillota</taxon>
        <taxon>Bacilli</taxon>
        <taxon>Bacillales</taxon>
        <taxon>Paenibacillaceae</taxon>
        <taxon>Paenibacillus</taxon>
    </lineage>
</organism>
<dbReference type="OrthoDB" id="14196at2"/>
<sequence length="328" mass="34814">MNKTKNRTWVWTSSILLVGLIAYVSVFPPVSKADSVKTVATVNGVAISSTQLYDAMVASGGSKMLDSMISDELVKQEAKKAGIQVTDADITNEIQSIKSTYSSEDEFNQALTNYGMTMDDLKKSMTTQVMLKKILTPQVKITDDDIKKYYDENLESMKTPEQVQASHISVATKEAADAIVAKLKSGGDFAAIAKESSTDTATKDKGGDLGYLSTGQVDPAIETAAFALQKDGISDAVKTSTGYDVIKVTDRKAAVTPTLADKTASIKQTLTDQQISTLAQAWIAQKRSEAKIENKLTPATATPAASPTVSPVASPDASPATSPAPTTK</sequence>
<dbReference type="PANTHER" id="PTHR47245">
    <property type="entry name" value="PEPTIDYLPROLYL ISOMERASE"/>
    <property type="match status" value="1"/>
</dbReference>
<dbReference type="InterPro" id="IPR050245">
    <property type="entry name" value="PrsA_foldase"/>
</dbReference>
<evidence type="ECO:0000259" key="8">
    <source>
        <dbReference type="PROSITE" id="PS50198"/>
    </source>
</evidence>
<protein>
    <recommendedName>
        <fullName evidence="2">peptidylprolyl isomerase</fullName>
        <ecNumber evidence="2">5.2.1.8</ecNumber>
    </recommendedName>
</protein>
<evidence type="ECO:0000256" key="4">
    <source>
        <dbReference type="ARBA" id="ARBA00023110"/>
    </source>
</evidence>
<evidence type="ECO:0000256" key="6">
    <source>
        <dbReference type="PROSITE-ProRule" id="PRU00278"/>
    </source>
</evidence>